<gene>
    <name evidence="3" type="ORF">GCM10009665_23450</name>
</gene>
<feature type="compositionally biased region" description="Polar residues" evidence="1">
    <location>
        <begin position="1"/>
        <end position="11"/>
    </location>
</feature>
<reference evidence="3 4" key="1">
    <citation type="journal article" date="2019" name="Int. J. Syst. Evol. Microbiol.">
        <title>The Global Catalogue of Microorganisms (GCM) 10K type strain sequencing project: providing services to taxonomists for standard genome sequencing and annotation.</title>
        <authorList>
            <consortium name="The Broad Institute Genomics Platform"/>
            <consortium name="The Broad Institute Genome Sequencing Center for Infectious Disease"/>
            <person name="Wu L."/>
            <person name="Ma J."/>
        </authorList>
    </citation>
    <scope>NUCLEOTIDE SEQUENCE [LARGE SCALE GENOMIC DNA]</scope>
    <source>
        <strain evidence="3 4">JCM 13004</strain>
    </source>
</reference>
<evidence type="ECO:0000313" key="4">
    <source>
        <dbReference type="Proteomes" id="UP001500037"/>
    </source>
</evidence>
<sequence length="277" mass="28788">MSEQNPYSTPQQPIPSPDHGQVPPQNAFGAPGEVPPQEAFAAPGQVPPPGYGYPGQPAQPGQPWPGAAYGYPGPPPKKSRKGLWITLGCVVGAIVIAGGVLTYYVADVASKTGTHKVVLPQTFEQMTMDTDNSVAKQLQDGMEQSFSSGAHPWKATPVSAVYLNDDSGRIAVVFGAYGDVVLPSTQLNAFWDSFESSAKSQGSTFEGRASFPAGPLGGSMSCERMHASSGEVDTICAWADGSSLVAVMETNKNGGDGDLSKAASDALDMRAAAELPK</sequence>
<dbReference type="RefSeq" id="WP_344441306.1">
    <property type="nucleotide sequence ID" value="NZ_BAAALF010000031.1"/>
</dbReference>
<accession>A0ABN1W395</accession>
<evidence type="ECO:0000256" key="1">
    <source>
        <dbReference type="SAM" id="MobiDB-lite"/>
    </source>
</evidence>
<name>A0ABN1W395_9ACTN</name>
<feature type="transmembrane region" description="Helical" evidence="2">
    <location>
        <begin position="83"/>
        <end position="106"/>
    </location>
</feature>
<keyword evidence="2" id="KW-0472">Membrane</keyword>
<protein>
    <submittedName>
        <fullName evidence="3">Uncharacterized protein</fullName>
    </submittedName>
</protein>
<evidence type="ECO:0000313" key="3">
    <source>
        <dbReference type="EMBL" id="GAA1232546.1"/>
    </source>
</evidence>
<feature type="compositionally biased region" description="Low complexity" evidence="1">
    <location>
        <begin position="54"/>
        <end position="71"/>
    </location>
</feature>
<comment type="caution">
    <text evidence="3">The sequence shown here is derived from an EMBL/GenBank/DDBJ whole genome shotgun (WGS) entry which is preliminary data.</text>
</comment>
<proteinExistence type="predicted"/>
<feature type="region of interest" description="Disordered" evidence="1">
    <location>
        <begin position="1"/>
        <end position="73"/>
    </location>
</feature>
<keyword evidence="4" id="KW-1185">Reference proteome</keyword>
<dbReference type="Proteomes" id="UP001500037">
    <property type="component" value="Unassembled WGS sequence"/>
</dbReference>
<dbReference type="EMBL" id="BAAALF010000031">
    <property type="protein sequence ID" value="GAA1232546.1"/>
    <property type="molecule type" value="Genomic_DNA"/>
</dbReference>
<keyword evidence="2" id="KW-0812">Transmembrane</keyword>
<evidence type="ECO:0000256" key="2">
    <source>
        <dbReference type="SAM" id="Phobius"/>
    </source>
</evidence>
<organism evidence="3 4">
    <name type="scientific">Kitasatospora nipponensis</name>
    <dbReference type="NCBI Taxonomy" id="258049"/>
    <lineage>
        <taxon>Bacteria</taxon>
        <taxon>Bacillati</taxon>
        <taxon>Actinomycetota</taxon>
        <taxon>Actinomycetes</taxon>
        <taxon>Kitasatosporales</taxon>
        <taxon>Streptomycetaceae</taxon>
        <taxon>Kitasatospora</taxon>
    </lineage>
</organism>
<keyword evidence="2" id="KW-1133">Transmembrane helix</keyword>